<dbReference type="SUPFAM" id="SSF82693">
    <property type="entry name" value="Multidrug efflux transporter AcrB pore domain, PN1, PN2, PC1 and PC2 subdomains"/>
    <property type="match status" value="1"/>
</dbReference>
<keyword evidence="3" id="KW-1185">Reference proteome</keyword>
<dbReference type="Gene3D" id="3.30.2090.10">
    <property type="entry name" value="Multidrug efflux transporter AcrB TolC docking domain, DN and DC subdomains"/>
    <property type="match status" value="2"/>
</dbReference>
<dbReference type="OrthoDB" id="9809409at2"/>
<feature type="transmembrane region" description="Helical" evidence="1">
    <location>
        <begin position="443"/>
        <end position="462"/>
    </location>
</feature>
<dbReference type="Gene3D" id="3.30.70.1440">
    <property type="entry name" value="Multidrug efflux transporter AcrB pore domain"/>
    <property type="match status" value="1"/>
</dbReference>
<dbReference type="SUPFAM" id="SSF82866">
    <property type="entry name" value="Multidrug efflux transporter AcrB transmembrane domain"/>
    <property type="match status" value="1"/>
</dbReference>
<dbReference type="InterPro" id="IPR001036">
    <property type="entry name" value="Acrflvin-R"/>
</dbReference>
<dbReference type="RefSeq" id="WP_108689542.1">
    <property type="nucleotide sequence ID" value="NZ_QCYK01000005.1"/>
</dbReference>
<protein>
    <recommendedName>
        <fullName evidence="4">AcrB/AcrD/AcrF family protein</fullName>
    </recommendedName>
</protein>
<feature type="transmembrane region" description="Helical" evidence="1">
    <location>
        <begin position="357"/>
        <end position="378"/>
    </location>
</feature>
<dbReference type="AlphaFoldDB" id="A0A2T7BB92"/>
<dbReference type="PANTHER" id="PTHR32063">
    <property type="match status" value="1"/>
</dbReference>
<feature type="transmembrane region" description="Helical" evidence="1">
    <location>
        <begin position="874"/>
        <end position="893"/>
    </location>
</feature>
<feature type="transmembrane region" description="Helical" evidence="1">
    <location>
        <begin position="417"/>
        <end position="437"/>
    </location>
</feature>
<dbReference type="EMBL" id="QCYK01000005">
    <property type="protein sequence ID" value="PUZ21308.1"/>
    <property type="molecule type" value="Genomic_DNA"/>
</dbReference>
<feature type="transmembrane region" description="Helical" evidence="1">
    <location>
        <begin position="503"/>
        <end position="521"/>
    </location>
</feature>
<name>A0A2T7BB92_9BACT</name>
<evidence type="ECO:0008006" key="4">
    <source>
        <dbReference type="Google" id="ProtNLM"/>
    </source>
</evidence>
<keyword evidence="1" id="KW-1133">Transmembrane helix</keyword>
<dbReference type="Gene3D" id="1.20.1640.10">
    <property type="entry name" value="Multidrug efflux transporter AcrB transmembrane domain"/>
    <property type="match status" value="2"/>
</dbReference>
<sequence>MKNSAFSIVIFTFLLSAIGIYSFLRLPQFGLIEDDQVTINCNWSNAYPEQIEQSISSKIEAVISTLPGVERVNTVSSSGSSTIVVTFEKGSNNAELRIELATLLRQIYRSLPPGASFPVAHYASKDVDLTTESECYALYSTHEDQDPFLFYKNTLERLLSDNESVKSASVDASPEWGTYIYYNQKRLADLHLLPSEISEAVRTYLQCYQLGQSYINSDVQDHHFAYLMLKQREFPRSQWEEIPIQNSNGHLITLGDLASINIGYGPRSSYFHVNGYPAIKVFIRPAYSSIYDNGKESLHKAIISLSKKLPSGYILVPYNDNGNDPVADQYPLLLYILSLLCIGVLIGYVSRTSLIGIVAMLLSYIATISISCILMLVMDKALGPTVLMATIIASVFSLSMIILKIRRIVSGKPTDRLLILAPHIIGISLPFPAFFLGRTLFDFFSVVSVILFVNLIVIQFFLPAISEVLSVSSSVGCSRKPWLDKVKKVYAYGFERAYSCRKLLMVVIILMWGVPIFLLPVKIPTVSNLSRLYNDHISTPYFNYNIRPFLERVLGGAISKFINRPNISYVQARDKTEIDMDITIPANVQIGVLENVATEFEAYLKSFDQLSSFTCDIQQSGDAEFRIYFKPTYEAGGFPFYLKSKLEEKATLIDLATFSITGMGYGFSNIPQQTALRYQLAISGYNYRQLYAIGDTIQKFISRYSRARDVLVTNGQSFMQHSSREFKFVFDPWLLAVEKIDYSNIDGFGWIRGAAPAAISSTADSGRLVPVFLAEKRDAPVNLWHLTEDPWKRDSSNFLRLTDIGYIDTTFLPPSIYRENQEYKLVIRYSFVGEENLGDATFEDIKSFASAELPFGFKLLDEDRGKQYRESSNTIMAIALSLLLSFITSCIITNDVSMSLLVPVGILISFVGIFMLFSTFGLYFPKEAIASFLLCNVFISPPIFRWITVARTMQASEAPMPDATEMLFASCSGDLFISYSFAFIVFSIAPLFINSEIWGSALSLSLLPIVFCALFFHFFILPLTLSKKGKCVGGSKPGKHISSLNGQL</sequence>
<feature type="transmembrane region" description="Helical" evidence="1">
    <location>
        <begin position="997"/>
        <end position="1020"/>
    </location>
</feature>
<reference evidence="2 3" key="1">
    <citation type="submission" date="2018-04" db="EMBL/GenBank/DDBJ databases">
        <title>Chitinophaga fuyangensis sp. nov., isolated from soil in a chemical factory.</title>
        <authorList>
            <person name="Chen K."/>
        </authorList>
    </citation>
    <scope>NUCLEOTIDE SEQUENCE [LARGE SCALE GENOMIC DNA]</scope>
    <source>
        <strain evidence="2 3">LY-1</strain>
    </source>
</reference>
<organism evidence="2 3">
    <name type="scientific">Chitinophaga parva</name>
    <dbReference type="NCBI Taxonomy" id="2169414"/>
    <lineage>
        <taxon>Bacteria</taxon>
        <taxon>Pseudomonadati</taxon>
        <taxon>Bacteroidota</taxon>
        <taxon>Chitinophagia</taxon>
        <taxon>Chitinophagales</taxon>
        <taxon>Chitinophagaceae</taxon>
        <taxon>Chitinophaga</taxon>
    </lineage>
</organism>
<evidence type="ECO:0000256" key="1">
    <source>
        <dbReference type="SAM" id="Phobius"/>
    </source>
</evidence>
<dbReference type="SUPFAM" id="SSF82714">
    <property type="entry name" value="Multidrug efflux transporter AcrB TolC docking domain, DN and DC subdomains"/>
    <property type="match status" value="1"/>
</dbReference>
<dbReference type="Pfam" id="PF00873">
    <property type="entry name" value="ACR_tran"/>
    <property type="match status" value="1"/>
</dbReference>
<dbReference type="GO" id="GO:0042910">
    <property type="term" value="F:xenobiotic transmembrane transporter activity"/>
    <property type="evidence" value="ECO:0007669"/>
    <property type="project" value="TreeGrafter"/>
</dbReference>
<keyword evidence="1" id="KW-0812">Transmembrane</keyword>
<dbReference type="GO" id="GO:0005886">
    <property type="term" value="C:plasma membrane"/>
    <property type="evidence" value="ECO:0007669"/>
    <property type="project" value="TreeGrafter"/>
</dbReference>
<feature type="transmembrane region" description="Helical" evidence="1">
    <location>
        <begin position="332"/>
        <end position="350"/>
    </location>
</feature>
<feature type="transmembrane region" description="Helical" evidence="1">
    <location>
        <begin position="967"/>
        <end position="991"/>
    </location>
</feature>
<dbReference type="InterPro" id="IPR027463">
    <property type="entry name" value="AcrB_DN_DC_subdom"/>
</dbReference>
<feature type="transmembrane region" description="Helical" evidence="1">
    <location>
        <begin position="929"/>
        <end position="947"/>
    </location>
</feature>
<gene>
    <name evidence="2" type="ORF">DCC81_25205</name>
</gene>
<proteinExistence type="predicted"/>
<dbReference type="PANTHER" id="PTHR32063:SF0">
    <property type="entry name" value="SWARMING MOTILITY PROTEIN SWRC"/>
    <property type="match status" value="1"/>
</dbReference>
<comment type="caution">
    <text evidence="2">The sequence shown here is derived from an EMBL/GenBank/DDBJ whole genome shotgun (WGS) entry which is preliminary data.</text>
</comment>
<dbReference type="Gene3D" id="3.30.70.1430">
    <property type="entry name" value="Multidrug efflux transporter AcrB pore domain"/>
    <property type="match status" value="2"/>
</dbReference>
<dbReference type="Proteomes" id="UP000244450">
    <property type="component" value="Unassembled WGS sequence"/>
</dbReference>
<evidence type="ECO:0000313" key="3">
    <source>
        <dbReference type="Proteomes" id="UP000244450"/>
    </source>
</evidence>
<dbReference type="Gene3D" id="3.30.70.1320">
    <property type="entry name" value="Multidrug efflux transporter AcrB pore domain like"/>
    <property type="match status" value="1"/>
</dbReference>
<evidence type="ECO:0000313" key="2">
    <source>
        <dbReference type="EMBL" id="PUZ21308.1"/>
    </source>
</evidence>
<keyword evidence="1" id="KW-0472">Membrane</keyword>
<feature type="transmembrane region" description="Helical" evidence="1">
    <location>
        <begin position="384"/>
        <end position="405"/>
    </location>
</feature>
<accession>A0A2T7BB92</accession>
<feature type="transmembrane region" description="Helical" evidence="1">
    <location>
        <begin position="900"/>
        <end position="923"/>
    </location>
</feature>